<comment type="caution">
    <text evidence="3">The sequence shown here is derived from an EMBL/GenBank/DDBJ whole genome shotgun (WGS) entry which is preliminary data.</text>
</comment>
<sequence length="187" mass="20456">MRRNTPVRRFLTSSAVCAAGGLMLLPAPAIARPAAPGTPAGPVQGVFQIVNLQTDKCATVAGGTSIDNNMPLVQFDCDADRSRRWLITNWDGESYQIVNRKTAKCMTVAGGTSTENNLKLVQFDCDSHPSRRWRLANWDGESYQIVNQQTDKCATVAGGTVSDNNRELVQFTCDTHPSRRWTLQPSG</sequence>
<organism evidence="3 4">
    <name type="scientific">Streptomyces polychromogenes</name>
    <dbReference type="NCBI Taxonomy" id="67342"/>
    <lineage>
        <taxon>Bacteria</taxon>
        <taxon>Bacillati</taxon>
        <taxon>Actinomycetota</taxon>
        <taxon>Actinomycetes</taxon>
        <taxon>Kitasatosporales</taxon>
        <taxon>Streptomycetaceae</taxon>
        <taxon>Streptomyces</taxon>
    </lineage>
</organism>
<dbReference type="SUPFAM" id="SSF50370">
    <property type="entry name" value="Ricin B-like lectins"/>
    <property type="match status" value="1"/>
</dbReference>
<evidence type="ECO:0000259" key="2">
    <source>
        <dbReference type="SMART" id="SM00458"/>
    </source>
</evidence>
<dbReference type="PROSITE" id="PS50231">
    <property type="entry name" value="RICIN_B_LECTIN"/>
    <property type="match status" value="1"/>
</dbReference>
<dbReference type="Gene3D" id="2.80.10.50">
    <property type="match status" value="1"/>
</dbReference>
<feature type="domain" description="Ricin B lectin" evidence="2">
    <location>
        <begin position="44"/>
        <end position="184"/>
    </location>
</feature>
<dbReference type="InterPro" id="IPR000772">
    <property type="entry name" value="Ricin_B_lectin"/>
</dbReference>
<keyword evidence="1" id="KW-0732">Signal</keyword>
<keyword evidence="4" id="KW-1185">Reference proteome</keyword>
<dbReference type="EMBL" id="BAAABV010000010">
    <property type="protein sequence ID" value="GAA0278857.1"/>
    <property type="molecule type" value="Genomic_DNA"/>
</dbReference>
<feature type="chain" id="PRO_5047004206" description="Ricin B lectin domain-containing protein" evidence="1">
    <location>
        <begin position="32"/>
        <end position="187"/>
    </location>
</feature>
<evidence type="ECO:0000313" key="4">
    <source>
        <dbReference type="Proteomes" id="UP001501867"/>
    </source>
</evidence>
<evidence type="ECO:0000256" key="1">
    <source>
        <dbReference type="SAM" id="SignalP"/>
    </source>
</evidence>
<reference evidence="4" key="1">
    <citation type="journal article" date="2019" name="Int. J. Syst. Evol. Microbiol.">
        <title>The Global Catalogue of Microorganisms (GCM) 10K type strain sequencing project: providing services to taxonomists for standard genome sequencing and annotation.</title>
        <authorList>
            <consortium name="The Broad Institute Genomics Platform"/>
            <consortium name="The Broad Institute Genome Sequencing Center for Infectious Disease"/>
            <person name="Wu L."/>
            <person name="Ma J."/>
        </authorList>
    </citation>
    <scope>NUCLEOTIDE SEQUENCE [LARGE SCALE GENOMIC DNA]</scope>
    <source>
        <strain evidence="4">JCM 4505</strain>
    </source>
</reference>
<evidence type="ECO:0000313" key="3">
    <source>
        <dbReference type="EMBL" id="GAA0278857.1"/>
    </source>
</evidence>
<feature type="signal peptide" evidence="1">
    <location>
        <begin position="1"/>
        <end position="31"/>
    </location>
</feature>
<gene>
    <name evidence="3" type="ORF">GCM10010302_15710</name>
</gene>
<protein>
    <recommendedName>
        <fullName evidence="2">Ricin B lectin domain-containing protein</fullName>
    </recommendedName>
</protein>
<dbReference type="RefSeq" id="WP_344154539.1">
    <property type="nucleotide sequence ID" value="NZ_BAAABV010000010.1"/>
</dbReference>
<dbReference type="Pfam" id="PF00652">
    <property type="entry name" value="Ricin_B_lectin"/>
    <property type="match status" value="1"/>
</dbReference>
<accession>A0ABP3EV88</accession>
<proteinExistence type="predicted"/>
<dbReference type="Proteomes" id="UP001501867">
    <property type="component" value="Unassembled WGS sequence"/>
</dbReference>
<dbReference type="InterPro" id="IPR035992">
    <property type="entry name" value="Ricin_B-like_lectins"/>
</dbReference>
<dbReference type="CDD" id="cd00161">
    <property type="entry name" value="beta-trefoil_Ricin-like"/>
    <property type="match status" value="1"/>
</dbReference>
<dbReference type="SMART" id="SM00458">
    <property type="entry name" value="RICIN"/>
    <property type="match status" value="1"/>
</dbReference>
<name>A0ABP3EV88_9ACTN</name>